<name>A0A371HL59_MUCPR</name>
<sequence>MAAELDKVVMSTPSIVRGRGVVEIIVALVEILEFHVNLFLLCMTRSNPEHPTNAYPILQEIEPQRYQPPPILRPQQPMEHVQQSSTEELVKQMTKNNLQFQENVSTTIQDL</sequence>
<proteinExistence type="predicted"/>
<protein>
    <submittedName>
        <fullName evidence="1">Uncharacterized protein</fullName>
    </submittedName>
</protein>
<organism evidence="1 2">
    <name type="scientific">Mucuna pruriens</name>
    <name type="common">Velvet bean</name>
    <name type="synonym">Dolichos pruriens</name>
    <dbReference type="NCBI Taxonomy" id="157652"/>
    <lineage>
        <taxon>Eukaryota</taxon>
        <taxon>Viridiplantae</taxon>
        <taxon>Streptophyta</taxon>
        <taxon>Embryophyta</taxon>
        <taxon>Tracheophyta</taxon>
        <taxon>Spermatophyta</taxon>
        <taxon>Magnoliopsida</taxon>
        <taxon>eudicotyledons</taxon>
        <taxon>Gunneridae</taxon>
        <taxon>Pentapetalae</taxon>
        <taxon>rosids</taxon>
        <taxon>fabids</taxon>
        <taxon>Fabales</taxon>
        <taxon>Fabaceae</taxon>
        <taxon>Papilionoideae</taxon>
        <taxon>50 kb inversion clade</taxon>
        <taxon>NPAAA clade</taxon>
        <taxon>indigoferoid/millettioid clade</taxon>
        <taxon>Phaseoleae</taxon>
        <taxon>Mucuna</taxon>
    </lineage>
</organism>
<feature type="non-terminal residue" evidence="1">
    <location>
        <position position="1"/>
    </location>
</feature>
<dbReference type="EMBL" id="QJKJ01002288">
    <property type="protein sequence ID" value="RDY03500.1"/>
    <property type="molecule type" value="Genomic_DNA"/>
</dbReference>
<dbReference type="AlphaFoldDB" id="A0A371HL59"/>
<gene>
    <name evidence="1" type="ORF">CR513_12903</name>
</gene>
<comment type="caution">
    <text evidence="1">The sequence shown here is derived from an EMBL/GenBank/DDBJ whole genome shotgun (WGS) entry which is preliminary data.</text>
</comment>
<dbReference type="Proteomes" id="UP000257109">
    <property type="component" value="Unassembled WGS sequence"/>
</dbReference>
<accession>A0A371HL59</accession>
<evidence type="ECO:0000313" key="2">
    <source>
        <dbReference type="Proteomes" id="UP000257109"/>
    </source>
</evidence>
<evidence type="ECO:0000313" key="1">
    <source>
        <dbReference type="EMBL" id="RDY03500.1"/>
    </source>
</evidence>
<keyword evidence="2" id="KW-1185">Reference proteome</keyword>
<reference evidence="1" key="1">
    <citation type="submission" date="2018-05" db="EMBL/GenBank/DDBJ databases">
        <title>Draft genome of Mucuna pruriens seed.</title>
        <authorList>
            <person name="Nnadi N.E."/>
            <person name="Vos R."/>
            <person name="Hasami M.H."/>
            <person name="Devisetty U.K."/>
            <person name="Aguiy J.C."/>
        </authorList>
    </citation>
    <scope>NUCLEOTIDE SEQUENCE [LARGE SCALE GENOMIC DNA]</scope>
    <source>
        <strain evidence="1">JCA_2017</strain>
    </source>
</reference>